<sequence length="72" mass="8956">MNSEHNFKNWFFLNEKTVDEIYNVILKRIKNDVYINHPISLFNINEDKLYDNIVQYMFKVSNNKNKHLYRMR</sequence>
<proteinExistence type="predicted"/>
<evidence type="ECO:0000313" key="1">
    <source>
        <dbReference type="EMBL" id="QHS94252.1"/>
    </source>
</evidence>
<dbReference type="AlphaFoldDB" id="A0A6C0BQJ6"/>
<protein>
    <submittedName>
        <fullName evidence="1">Uncharacterized protein</fullName>
    </submittedName>
</protein>
<accession>A0A6C0BQJ6</accession>
<organism evidence="1">
    <name type="scientific">viral metagenome</name>
    <dbReference type="NCBI Taxonomy" id="1070528"/>
    <lineage>
        <taxon>unclassified sequences</taxon>
        <taxon>metagenomes</taxon>
        <taxon>organismal metagenomes</taxon>
    </lineage>
</organism>
<name>A0A6C0BQJ6_9ZZZZ</name>
<reference evidence="1" key="1">
    <citation type="journal article" date="2020" name="Nature">
        <title>Giant virus diversity and host interactions through global metagenomics.</title>
        <authorList>
            <person name="Schulz F."/>
            <person name="Roux S."/>
            <person name="Paez-Espino D."/>
            <person name="Jungbluth S."/>
            <person name="Walsh D.A."/>
            <person name="Denef V.J."/>
            <person name="McMahon K.D."/>
            <person name="Konstantinidis K.T."/>
            <person name="Eloe-Fadrosh E.A."/>
            <person name="Kyrpides N.C."/>
            <person name="Woyke T."/>
        </authorList>
    </citation>
    <scope>NUCLEOTIDE SEQUENCE</scope>
    <source>
        <strain evidence="1">GVMAG-M-3300018416-26</strain>
    </source>
</reference>
<dbReference type="EMBL" id="MN739218">
    <property type="protein sequence ID" value="QHS94252.1"/>
    <property type="molecule type" value="Genomic_DNA"/>
</dbReference>